<dbReference type="Proteomes" id="UP001341444">
    <property type="component" value="Unassembled WGS sequence"/>
</dbReference>
<organism evidence="1 2">
    <name type="scientific">Heyndrickxia acidicola</name>
    <dbReference type="NCBI Taxonomy" id="209389"/>
    <lineage>
        <taxon>Bacteria</taxon>
        <taxon>Bacillati</taxon>
        <taxon>Bacillota</taxon>
        <taxon>Bacilli</taxon>
        <taxon>Bacillales</taxon>
        <taxon>Bacillaceae</taxon>
        <taxon>Heyndrickxia</taxon>
    </lineage>
</organism>
<proteinExistence type="predicted"/>
<dbReference type="RefSeq" id="WP_066264476.1">
    <property type="nucleotide sequence ID" value="NZ_JARMAB010000004.1"/>
</dbReference>
<protein>
    <submittedName>
        <fullName evidence="1">Uncharacterized protein</fullName>
    </submittedName>
</protein>
<keyword evidence="2" id="KW-1185">Reference proteome</keyword>
<comment type="caution">
    <text evidence="1">The sequence shown here is derived from an EMBL/GenBank/DDBJ whole genome shotgun (WGS) entry which is preliminary data.</text>
</comment>
<sequence>MFQPFNFVFYRGNSWISRIIKLFTKGQYSHVALMLDHIHILQTDYKTPVSIQHFNYKSKSYDVYELAIELTEQQKKLLIDYIKVNLSDKYDWKYIITRALNILFGTPVIKSKGQVNCDELIVDGFREKLGIDLLDPTVLLSPTSLSTSRYLKKLTAE</sequence>
<dbReference type="SUPFAM" id="SSF54001">
    <property type="entry name" value="Cysteine proteinases"/>
    <property type="match status" value="1"/>
</dbReference>
<name>A0ABU6MBP3_9BACI</name>
<reference evidence="1 2" key="1">
    <citation type="submission" date="2023-03" db="EMBL/GenBank/DDBJ databases">
        <title>Bacillus Genome Sequencing.</title>
        <authorList>
            <person name="Dunlap C."/>
        </authorList>
    </citation>
    <scope>NUCLEOTIDE SEQUENCE [LARGE SCALE GENOMIC DNA]</scope>
    <source>
        <strain evidence="1 2">B-23453</strain>
    </source>
</reference>
<accession>A0ABU6MBP3</accession>
<dbReference type="EMBL" id="JARMAB010000004">
    <property type="protein sequence ID" value="MED1201935.1"/>
    <property type="molecule type" value="Genomic_DNA"/>
</dbReference>
<dbReference type="Gene3D" id="3.90.1720.10">
    <property type="entry name" value="endopeptidase domain like (from Nostoc punctiforme)"/>
    <property type="match status" value="1"/>
</dbReference>
<evidence type="ECO:0000313" key="2">
    <source>
        <dbReference type="Proteomes" id="UP001341444"/>
    </source>
</evidence>
<dbReference type="InterPro" id="IPR038765">
    <property type="entry name" value="Papain-like_cys_pep_sf"/>
</dbReference>
<evidence type="ECO:0000313" key="1">
    <source>
        <dbReference type="EMBL" id="MED1201935.1"/>
    </source>
</evidence>
<gene>
    <name evidence="1" type="ORF">P4T90_02390</name>
</gene>